<dbReference type="SUPFAM" id="SSF52540">
    <property type="entry name" value="P-loop containing nucleoside triphosphate hydrolases"/>
    <property type="match status" value="1"/>
</dbReference>
<protein>
    <recommendedName>
        <fullName evidence="3">Large ribosomal subunit assembly factor BipA</fullName>
        <ecNumber evidence="3">3.6.5.-</ecNumber>
    </recommendedName>
    <alternativeName>
        <fullName evidence="3">GTP-binding protein BipA</fullName>
    </alternativeName>
</protein>
<dbReference type="NCBIfam" id="TIGR00231">
    <property type="entry name" value="small_GTP"/>
    <property type="match status" value="1"/>
</dbReference>
<dbReference type="PROSITE" id="PS00301">
    <property type="entry name" value="G_TR_1"/>
    <property type="match status" value="1"/>
</dbReference>
<dbReference type="InterPro" id="IPR005225">
    <property type="entry name" value="Small_GTP-bd"/>
</dbReference>
<dbReference type="NCBIfam" id="TIGR01394">
    <property type="entry name" value="TypA_BipA"/>
    <property type="match status" value="1"/>
</dbReference>
<dbReference type="Proteomes" id="UP000635384">
    <property type="component" value="Unassembled WGS sequence"/>
</dbReference>
<keyword evidence="2 3" id="KW-0342">GTP-binding</keyword>
<keyword evidence="3" id="KW-0694">RNA-binding</keyword>
<comment type="subunit">
    <text evidence="3">Monomer.</text>
</comment>
<dbReference type="PROSITE" id="PS51722">
    <property type="entry name" value="G_TR_2"/>
    <property type="match status" value="1"/>
</dbReference>
<dbReference type="PANTHER" id="PTHR42908">
    <property type="entry name" value="TRANSLATION ELONGATION FACTOR-RELATED"/>
    <property type="match status" value="1"/>
</dbReference>
<dbReference type="InterPro" id="IPR000795">
    <property type="entry name" value="T_Tr_GTP-bd_dom"/>
</dbReference>
<dbReference type="InterPro" id="IPR009000">
    <property type="entry name" value="Transl_B-barrel_sf"/>
</dbReference>
<dbReference type="InterPro" id="IPR035651">
    <property type="entry name" value="BipA_V"/>
</dbReference>
<comment type="caution">
    <text evidence="5">The sequence shown here is derived from an EMBL/GenBank/DDBJ whole genome shotgun (WGS) entry which is preliminary data.</text>
</comment>
<dbReference type="Pfam" id="PF00679">
    <property type="entry name" value="EFG_C"/>
    <property type="match status" value="1"/>
</dbReference>
<comment type="function">
    <text evidence="3">A 50S ribosomal subunit assembly protein with GTPase activity, required for 50S subunit assembly at low temperatures, may also play a role in translation. Binds GTP and analogs. Binds the 70S ribosome between the 30S and 50S subunits, in a similar position as ribosome-bound EF-G; it contacts a number of ribosomal proteins, both rRNAs and the A-site tRNA.</text>
</comment>
<dbReference type="InterPro" id="IPR042116">
    <property type="entry name" value="TypA/BipA_C"/>
</dbReference>
<dbReference type="Pfam" id="PF03144">
    <property type="entry name" value="GTP_EFTU_D2"/>
    <property type="match status" value="1"/>
</dbReference>
<proteinExistence type="inferred from homology"/>
<dbReference type="Gene3D" id="2.40.50.250">
    <property type="entry name" value="bipa protein"/>
    <property type="match status" value="1"/>
</dbReference>
<dbReference type="SUPFAM" id="SSF50447">
    <property type="entry name" value="Translation proteins"/>
    <property type="match status" value="1"/>
</dbReference>
<name>A0ABR8KLH6_9SPHN</name>
<dbReference type="InterPro" id="IPR027417">
    <property type="entry name" value="P-loop_NTPase"/>
</dbReference>
<dbReference type="InterPro" id="IPR035647">
    <property type="entry name" value="EFG_III/V"/>
</dbReference>
<comment type="similarity">
    <text evidence="3">Belongs to the TRAFAC class translation factor GTPase superfamily. Classic translation factor GTPase family. BipA subfamily.</text>
</comment>
<evidence type="ECO:0000259" key="4">
    <source>
        <dbReference type="PROSITE" id="PS51722"/>
    </source>
</evidence>
<dbReference type="Gene3D" id="3.30.70.240">
    <property type="match status" value="1"/>
</dbReference>
<dbReference type="CDD" id="cd01891">
    <property type="entry name" value="TypA_BipA"/>
    <property type="match status" value="1"/>
</dbReference>
<dbReference type="InterPro" id="IPR047043">
    <property type="entry name" value="BipA_III"/>
</dbReference>
<dbReference type="PRINTS" id="PR00315">
    <property type="entry name" value="ELONGATNFCT"/>
</dbReference>
<dbReference type="CDD" id="cd03710">
    <property type="entry name" value="BipA_TypA_C"/>
    <property type="match status" value="1"/>
</dbReference>
<reference evidence="5 6" key="1">
    <citation type="submission" date="2020-09" db="EMBL/GenBank/DDBJ databases">
        <authorList>
            <person name="Yoon J.-W."/>
        </authorList>
    </citation>
    <scope>NUCLEOTIDE SEQUENCE [LARGE SCALE GENOMIC DNA]</scope>
    <source>
        <strain evidence="5 6">KMU-140</strain>
    </source>
</reference>
<keyword evidence="3" id="KW-0690">Ribosome biogenesis</keyword>
<feature type="binding site" evidence="3">
    <location>
        <begin position="132"/>
        <end position="135"/>
    </location>
    <ligand>
        <name>GTP</name>
        <dbReference type="ChEBI" id="CHEBI:37565"/>
    </ligand>
</feature>
<dbReference type="RefSeq" id="WP_190786809.1">
    <property type="nucleotide sequence ID" value="NZ_JACXLC010000001.1"/>
</dbReference>
<dbReference type="InterPro" id="IPR004161">
    <property type="entry name" value="EFTu-like_2"/>
</dbReference>
<keyword evidence="3" id="KW-0820">tRNA-binding</keyword>
<evidence type="ECO:0000256" key="1">
    <source>
        <dbReference type="ARBA" id="ARBA00022741"/>
    </source>
</evidence>
<dbReference type="InterPro" id="IPR048876">
    <property type="entry name" value="BipA_C"/>
</dbReference>
<dbReference type="Gene3D" id="3.30.70.870">
    <property type="entry name" value="Elongation Factor G (Translational Gtpase), domain 3"/>
    <property type="match status" value="1"/>
</dbReference>
<comment type="subcellular location">
    <subcellularLocation>
        <location evidence="3">Cytoplasm</location>
    </subcellularLocation>
    <text evidence="3">Binds to ribosomes.</text>
</comment>
<keyword evidence="3" id="KW-0963">Cytoplasm</keyword>
<dbReference type="InterPro" id="IPR000640">
    <property type="entry name" value="EFG_V-like"/>
</dbReference>
<evidence type="ECO:0000313" key="5">
    <source>
        <dbReference type="EMBL" id="MBD2841251.1"/>
    </source>
</evidence>
<evidence type="ECO:0000256" key="2">
    <source>
        <dbReference type="ARBA" id="ARBA00023134"/>
    </source>
</evidence>
<dbReference type="InterPro" id="IPR006298">
    <property type="entry name" value="BipA"/>
</dbReference>
<dbReference type="Pfam" id="PF21018">
    <property type="entry name" value="BipA_C"/>
    <property type="match status" value="1"/>
</dbReference>
<comment type="catalytic activity">
    <reaction evidence="3">
        <text>GTP + H2O = GDP + phosphate + H(+)</text>
        <dbReference type="Rhea" id="RHEA:19669"/>
        <dbReference type="ChEBI" id="CHEBI:15377"/>
        <dbReference type="ChEBI" id="CHEBI:15378"/>
        <dbReference type="ChEBI" id="CHEBI:37565"/>
        <dbReference type="ChEBI" id="CHEBI:43474"/>
        <dbReference type="ChEBI" id="CHEBI:58189"/>
    </reaction>
</comment>
<dbReference type="Gene3D" id="3.40.50.300">
    <property type="entry name" value="P-loop containing nucleotide triphosphate hydrolases"/>
    <property type="match status" value="1"/>
</dbReference>
<dbReference type="EMBL" id="JACXLC010000001">
    <property type="protein sequence ID" value="MBD2841251.1"/>
    <property type="molecule type" value="Genomic_DNA"/>
</dbReference>
<dbReference type="CDD" id="cd16263">
    <property type="entry name" value="BipA_III"/>
    <property type="match status" value="1"/>
</dbReference>
<evidence type="ECO:0000313" key="6">
    <source>
        <dbReference type="Proteomes" id="UP000635384"/>
    </source>
</evidence>
<organism evidence="5 6">
    <name type="scientific">Erythrobacter rubeus</name>
    <dbReference type="NCBI Taxonomy" id="2760803"/>
    <lineage>
        <taxon>Bacteria</taxon>
        <taxon>Pseudomonadati</taxon>
        <taxon>Pseudomonadota</taxon>
        <taxon>Alphaproteobacteria</taxon>
        <taxon>Sphingomonadales</taxon>
        <taxon>Erythrobacteraceae</taxon>
        <taxon>Erythrobacter/Porphyrobacter group</taxon>
        <taxon>Erythrobacter</taxon>
    </lineage>
</organism>
<keyword evidence="1 3" id="KW-0547">Nucleotide-binding</keyword>
<keyword evidence="3" id="KW-0699">rRNA-binding</keyword>
<keyword evidence="3" id="KW-0378">Hydrolase</keyword>
<dbReference type="SUPFAM" id="SSF54980">
    <property type="entry name" value="EF-G C-terminal domain-like"/>
    <property type="match status" value="2"/>
</dbReference>
<dbReference type="InterPro" id="IPR047042">
    <property type="entry name" value="BipA_II"/>
</dbReference>
<gene>
    <name evidence="5" type="primary">typA</name>
    <name evidence="3" type="synonym">bipA</name>
    <name evidence="5" type="ORF">IB285_03155</name>
</gene>
<feature type="domain" description="Tr-type G" evidence="4">
    <location>
        <begin position="3"/>
        <end position="202"/>
    </location>
</feature>
<evidence type="ECO:0000256" key="3">
    <source>
        <dbReference type="HAMAP-Rule" id="MF_00849"/>
    </source>
</evidence>
<dbReference type="PANTHER" id="PTHR42908:SF8">
    <property type="entry name" value="TR-TYPE G DOMAIN-CONTAINING PROTEIN"/>
    <property type="match status" value="1"/>
</dbReference>
<accession>A0ABR8KLH6</accession>
<keyword evidence="6" id="KW-1185">Reference proteome</keyword>
<dbReference type="InterPro" id="IPR031157">
    <property type="entry name" value="G_TR_CS"/>
</dbReference>
<dbReference type="Pfam" id="PF00009">
    <property type="entry name" value="GTP_EFTU"/>
    <property type="match status" value="1"/>
</dbReference>
<dbReference type="CDD" id="cd03691">
    <property type="entry name" value="BipA_TypA_II"/>
    <property type="match status" value="1"/>
</dbReference>
<sequence length="610" mass="67261">MSSSLRNIAIIAHVDHGKTTLVDQLFRQSGTFRDNQRIEERAMDSGDLEKERGITILAKCTSVEWENEGETTRINIVDTPGHADFGAEVERILSMVDGVILLVDSAEGAMPQTKFVTGKALALGLKPIVVVNKIDRPDGRPQEVLDEVFDLFASLDASDEQLDFPSLFASGRDGYASDDENPREGTLEPLFKLITEHVPAPGLDTEGKFSFLATLLDRDNFMGRVITGRVQSGTINVNDPIHAIDMDGNVIETGRATKLMSFDGLDRVPVESAKAGDIIALAGLEKATVANTICDPSVTEPIAAQPIDPPTLAMRFAVNDSPLAGREGDKVTSRMIRDRLLREAETNVAIRVTEADDKDAFEVAGRGELQLGVLIETMRREGFELGISRPRVLLREEDGQKMEPYETVVIDVDDEHSGTVVEKMQRRKADLTEMRPSGQGKTRITFSAPSRGLIGYHGEFLSDTRGTGIMNRLFEKYGPYKGPIEGRINGVLISNGDGEANAYALNMLEERGELFVAPQMKLYEGMVIGENAKPDDLEVNPMKAKQLSNVRSTGKDDAIRLTPPRRMTLEQSIAYIDNDEMVEVTPQSIRLRKTLLCPHERKKAKRKKEG</sequence>
<feature type="binding site" evidence="3">
    <location>
        <begin position="15"/>
        <end position="20"/>
    </location>
    <ligand>
        <name>GTP</name>
        <dbReference type="ChEBI" id="CHEBI:37565"/>
    </ligand>
</feature>
<dbReference type="EC" id="3.6.5.-" evidence="3"/>
<dbReference type="InterPro" id="IPR047041">
    <property type="entry name" value="BipA_GTP-bd_dom"/>
</dbReference>
<dbReference type="Gene3D" id="2.40.30.10">
    <property type="entry name" value="Translation factors"/>
    <property type="match status" value="1"/>
</dbReference>
<dbReference type="HAMAP" id="MF_00849">
    <property type="entry name" value="BipA"/>
    <property type="match status" value="1"/>
</dbReference>